<reference evidence="1" key="1">
    <citation type="journal article" date="2020" name="Nature">
        <title>Giant virus diversity and host interactions through global metagenomics.</title>
        <authorList>
            <person name="Schulz F."/>
            <person name="Roux S."/>
            <person name="Paez-Espino D."/>
            <person name="Jungbluth S."/>
            <person name="Walsh D.A."/>
            <person name="Denef V.J."/>
            <person name="McMahon K.D."/>
            <person name="Konstantinidis K.T."/>
            <person name="Eloe-Fadrosh E.A."/>
            <person name="Kyrpides N.C."/>
            <person name="Woyke T."/>
        </authorList>
    </citation>
    <scope>NUCLEOTIDE SEQUENCE</scope>
    <source>
        <strain evidence="1">GVMAG-S-1062768-28</strain>
    </source>
</reference>
<organism evidence="1">
    <name type="scientific">viral metagenome</name>
    <dbReference type="NCBI Taxonomy" id="1070528"/>
    <lineage>
        <taxon>unclassified sequences</taxon>
        <taxon>metagenomes</taxon>
        <taxon>organismal metagenomes</taxon>
    </lineage>
</organism>
<name>A0A6C0JRR4_9ZZZZ</name>
<dbReference type="AlphaFoldDB" id="A0A6C0JRR4"/>
<dbReference type="EMBL" id="MN740697">
    <property type="protein sequence ID" value="QHU08455.1"/>
    <property type="molecule type" value="Genomic_DNA"/>
</dbReference>
<protein>
    <submittedName>
        <fullName evidence="1">Uncharacterized protein</fullName>
    </submittedName>
</protein>
<proteinExistence type="predicted"/>
<accession>A0A6C0JRR4</accession>
<evidence type="ECO:0000313" key="1">
    <source>
        <dbReference type="EMBL" id="QHU08455.1"/>
    </source>
</evidence>
<sequence length="29" mass="3585">MDYRISQNQFVISDHGNIFFVNFIFIYKK</sequence>